<dbReference type="Gramene" id="RZC52284">
    <property type="protein sequence ID" value="RZC52284"/>
    <property type="gene ID" value="C5167_020708"/>
</dbReference>
<gene>
    <name evidence="3" type="ORF">C5167_020708</name>
</gene>
<feature type="domain" description="DNA helicase Pif1-like 2B" evidence="2">
    <location>
        <begin position="113"/>
        <end position="152"/>
    </location>
</feature>
<dbReference type="AlphaFoldDB" id="A0A4Y7ITT3"/>
<sequence length="193" mass="21635">MVGPQRPQIVLFGSSIVQFSFINVGWGVILADVYARKEVAMASKITFRLSNIFQLDLSVVDYFLSGDANILFVYMQAPQIRYPGNARLFSKAVSTLTWRLTRIGNINCPTECFNNMNTSVLPPLKLDIKVGCRVLMIRNIVAKTGLHSGIKLRLEWHHCCGKPVDRGSTENYFPNTSLVLLLDKLPTISKLCL</sequence>
<accession>A0A4Y7ITT3</accession>
<feature type="transmembrane region" description="Helical" evidence="1">
    <location>
        <begin position="12"/>
        <end position="35"/>
    </location>
</feature>
<dbReference type="InterPro" id="IPR049163">
    <property type="entry name" value="Pif1-like_2B_dom"/>
</dbReference>
<protein>
    <recommendedName>
        <fullName evidence="2">DNA helicase Pif1-like 2B domain-containing protein</fullName>
    </recommendedName>
</protein>
<evidence type="ECO:0000313" key="4">
    <source>
        <dbReference type="Proteomes" id="UP000316621"/>
    </source>
</evidence>
<dbReference type="STRING" id="3469.A0A4Y7ITT3"/>
<name>A0A4Y7ITT3_PAPSO</name>
<keyword evidence="1" id="KW-0472">Membrane</keyword>
<evidence type="ECO:0000256" key="1">
    <source>
        <dbReference type="SAM" id="Phobius"/>
    </source>
</evidence>
<evidence type="ECO:0000313" key="3">
    <source>
        <dbReference type="EMBL" id="RZC52284.1"/>
    </source>
</evidence>
<keyword evidence="4" id="KW-1185">Reference proteome</keyword>
<dbReference type="Proteomes" id="UP000316621">
    <property type="component" value="Chromosome 2"/>
</dbReference>
<reference evidence="3 4" key="1">
    <citation type="journal article" date="2018" name="Science">
        <title>The opium poppy genome and morphinan production.</title>
        <authorList>
            <person name="Guo L."/>
            <person name="Winzer T."/>
            <person name="Yang X."/>
            <person name="Li Y."/>
            <person name="Ning Z."/>
            <person name="He Z."/>
            <person name="Teodor R."/>
            <person name="Lu Y."/>
            <person name="Bowser T.A."/>
            <person name="Graham I.A."/>
            <person name="Ye K."/>
        </authorList>
    </citation>
    <scope>NUCLEOTIDE SEQUENCE [LARGE SCALE GENOMIC DNA]</scope>
    <source>
        <strain evidence="4">cv. HN1</strain>
        <tissue evidence="3">Leaves</tissue>
    </source>
</reference>
<proteinExistence type="predicted"/>
<dbReference type="EMBL" id="CM010716">
    <property type="protein sequence ID" value="RZC52284.1"/>
    <property type="molecule type" value="Genomic_DNA"/>
</dbReference>
<organism evidence="3 4">
    <name type="scientific">Papaver somniferum</name>
    <name type="common">Opium poppy</name>
    <dbReference type="NCBI Taxonomy" id="3469"/>
    <lineage>
        <taxon>Eukaryota</taxon>
        <taxon>Viridiplantae</taxon>
        <taxon>Streptophyta</taxon>
        <taxon>Embryophyta</taxon>
        <taxon>Tracheophyta</taxon>
        <taxon>Spermatophyta</taxon>
        <taxon>Magnoliopsida</taxon>
        <taxon>Ranunculales</taxon>
        <taxon>Papaveraceae</taxon>
        <taxon>Papaveroideae</taxon>
        <taxon>Papaver</taxon>
    </lineage>
</organism>
<keyword evidence="1" id="KW-1133">Transmembrane helix</keyword>
<dbReference type="Pfam" id="PF21530">
    <property type="entry name" value="Pif1_2B_dom"/>
    <property type="match status" value="1"/>
</dbReference>
<evidence type="ECO:0000259" key="2">
    <source>
        <dbReference type="Pfam" id="PF21530"/>
    </source>
</evidence>
<keyword evidence="1" id="KW-0812">Transmembrane</keyword>